<organism evidence="1 2">
    <name type="scientific">Coprinellus micaceus</name>
    <name type="common">Glistening ink-cap mushroom</name>
    <name type="synonym">Coprinus micaceus</name>
    <dbReference type="NCBI Taxonomy" id="71717"/>
    <lineage>
        <taxon>Eukaryota</taxon>
        <taxon>Fungi</taxon>
        <taxon>Dikarya</taxon>
        <taxon>Basidiomycota</taxon>
        <taxon>Agaricomycotina</taxon>
        <taxon>Agaricomycetes</taxon>
        <taxon>Agaricomycetidae</taxon>
        <taxon>Agaricales</taxon>
        <taxon>Agaricineae</taxon>
        <taxon>Psathyrellaceae</taxon>
        <taxon>Coprinellus</taxon>
    </lineage>
</organism>
<dbReference type="EMBL" id="QPFP01000154">
    <property type="protein sequence ID" value="TEB20139.1"/>
    <property type="molecule type" value="Genomic_DNA"/>
</dbReference>
<sequence>MDSVSARCLQGGFNIFVVLLFNDLCPYSFQGGFLELIWHHVLGDSPELEDRG</sequence>
<evidence type="ECO:0000313" key="2">
    <source>
        <dbReference type="Proteomes" id="UP000298030"/>
    </source>
</evidence>
<name>A0A4Y7SEA5_COPMI</name>
<gene>
    <name evidence="1" type="ORF">FA13DRAFT_271561</name>
</gene>
<dbReference type="AlphaFoldDB" id="A0A4Y7SEA5"/>
<protein>
    <submittedName>
        <fullName evidence="1">Uncharacterized protein</fullName>
    </submittedName>
</protein>
<dbReference type="Proteomes" id="UP000298030">
    <property type="component" value="Unassembled WGS sequence"/>
</dbReference>
<accession>A0A4Y7SEA5</accession>
<keyword evidence="2" id="KW-1185">Reference proteome</keyword>
<comment type="caution">
    <text evidence="1">The sequence shown here is derived from an EMBL/GenBank/DDBJ whole genome shotgun (WGS) entry which is preliminary data.</text>
</comment>
<reference evidence="1 2" key="1">
    <citation type="journal article" date="2019" name="Nat. Ecol. Evol.">
        <title>Megaphylogeny resolves global patterns of mushroom evolution.</title>
        <authorList>
            <person name="Varga T."/>
            <person name="Krizsan K."/>
            <person name="Foldi C."/>
            <person name="Dima B."/>
            <person name="Sanchez-Garcia M."/>
            <person name="Sanchez-Ramirez S."/>
            <person name="Szollosi G.J."/>
            <person name="Szarkandi J.G."/>
            <person name="Papp V."/>
            <person name="Albert L."/>
            <person name="Andreopoulos W."/>
            <person name="Angelini C."/>
            <person name="Antonin V."/>
            <person name="Barry K.W."/>
            <person name="Bougher N.L."/>
            <person name="Buchanan P."/>
            <person name="Buyck B."/>
            <person name="Bense V."/>
            <person name="Catcheside P."/>
            <person name="Chovatia M."/>
            <person name="Cooper J."/>
            <person name="Damon W."/>
            <person name="Desjardin D."/>
            <person name="Finy P."/>
            <person name="Geml J."/>
            <person name="Haridas S."/>
            <person name="Hughes K."/>
            <person name="Justo A."/>
            <person name="Karasinski D."/>
            <person name="Kautmanova I."/>
            <person name="Kiss B."/>
            <person name="Kocsube S."/>
            <person name="Kotiranta H."/>
            <person name="LaButti K.M."/>
            <person name="Lechner B.E."/>
            <person name="Liimatainen K."/>
            <person name="Lipzen A."/>
            <person name="Lukacs Z."/>
            <person name="Mihaltcheva S."/>
            <person name="Morgado L.N."/>
            <person name="Niskanen T."/>
            <person name="Noordeloos M.E."/>
            <person name="Ohm R.A."/>
            <person name="Ortiz-Santana B."/>
            <person name="Ovrebo C."/>
            <person name="Racz N."/>
            <person name="Riley R."/>
            <person name="Savchenko A."/>
            <person name="Shiryaev A."/>
            <person name="Soop K."/>
            <person name="Spirin V."/>
            <person name="Szebenyi C."/>
            <person name="Tomsovsky M."/>
            <person name="Tulloss R.E."/>
            <person name="Uehling J."/>
            <person name="Grigoriev I.V."/>
            <person name="Vagvolgyi C."/>
            <person name="Papp T."/>
            <person name="Martin F.M."/>
            <person name="Miettinen O."/>
            <person name="Hibbett D.S."/>
            <person name="Nagy L.G."/>
        </authorList>
    </citation>
    <scope>NUCLEOTIDE SEQUENCE [LARGE SCALE GENOMIC DNA]</scope>
    <source>
        <strain evidence="1 2">FP101781</strain>
    </source>
</reference>
<evidence type="ECO:0000313" key="1">
    <source>
        <dbReference type="EMBL" id="TEB20139.1"/>
    </source>
</evidence>
<proteinExistence type="predicted"/>